<sequence length="73" mass="8717">MAERKYKRAMLEKRLERLEKSLYKEKMRLHSVIDNTGWGAGMRRTKCTPSFRRETELQEKIRNVKQLIAMCGS</sequence>
<dbReference type="EMBL" id="WNDA01000023">
    <property type="protein sequence ID" value="MTU70163.1"/>
    <property type="molecule type" value="Genomic_DNA"/>
</dbReference>
<keyword evidence="1" id="KW-0175">Coiled coil</keyword>
<reference evidence="2 3" key="1">
    <citation type="journal article" date="2019" name="Nat. Med.">
        <title>A library of human gut bacterial isolates paired with longitudinal multiomics data enables mechanistic microbiome research.</title>
        <authorList>
            <person name="Poyet M."/>
            <person name="Groussin M."/>
            <person name="Gibbons S.M."/>
            <person name="Avila-Pacheco J."/>
            <person name="Jiang X."/>
            <person name="Kearney S.M."/>
            <person name="Perrotta A.R."/>
            <person name="Berdy B."/>
            <person name="Zhao S."/>
            <person name="Lieberman T.D."/>
            <person name="Swanson P.K."/>
            <person name="Smith M."/>
            <person name="Roesemann S."/>
            <person name="Alexander J.E."/>
            <person name="Rich S.A."/>
            <person name="Livny J."/>
            <person name="Vlamakis H."/>
            <person name="Clish C."/>
            <person name="Bullock K."/>
            <person name="Deik A."/>
            <person name="Scott J."/>
            <person name="Pierce K.A."/>
            <person name="Xavier R.J."/>
            <person name="Alm E.J."/>
        </authorList>
    </citation>
    <scope>NUCLEOTIDE SEQUENCE [LARGE SCALE GENOMIC DNA]</scope>
    <source>
        <strain evidence="2 3">BIOML-A16</strain>
    </source>
</reference>
<protein>
    <submittedName>
        <fullName evidence="2">Uncharacterized protein</fullName>
    </submittedName>
</protein>
<evidence type="ECO:0000256" key="1">
    <source>
        <dbReference type="SAM" id="Coils"/>
    </source>
</evidence>
<proteinExistence type="predicted"/>
<gene>
    <name evidence="2" type="ORF">GMD92_14085</name>
</gene>
<organism evidence="2 3">
    <name type="scientific">Parabacteroides merdae</name>
    <dbReference type="NCBI Taxonomy" id="46503"/>
    <lineage>
        <taxon>Bacteria</taxon>
        <taxon>Pseudomonadati</taxon>
        <taxon>Bacteroidota</taxon>
        <taxon>Bacteroidia</taxon>
        <taxon>Bacteroidales</taxon>
        <taxon>Tannerellaceae</taxon>
        <taxon>Parabacteroides</taxon>
    </lineage>
</organism>
<dbReference type="RefSeq" id="WP_155152380.1">
    <property type="nucleotide sequence ID" value="NZ_WNCS01000020.1"/>
</dbReference>
<evidence type="ECO:0000313" key="2">
    <source>
        <dbReference type="EMBL" id="MTU70163.1"/>
    </source>
</evidence>
<accession>A0AA43W4G7</accession>
<dbReference type="Proteomes" id="UP000448908">
    <property type="component" value="Unassembled WGS sequence"/>
</dbReference>
<feature type="coiled-coil region" evidence="1">
    <location>
        <begin position="1"/>
        <end position="28"/>
    </location>
</feature>
<name>A0AA43W4G7_9BACT</name>
<evidence type="ECO:0000313" key="3">
    <source>
        <dbReference type="Proteomes" id="UP000448908"/>
    </source>
</evidence>
<comment type="caution">
    <text evidence="2">The sequence shown here is derived from an EMBL/GenBank/DDBJ whole genome shotgun (WGS) entry which is preliminary data.</text>
</comment>
<dbReference type="AlphaFoldDB" id="A0AA43W4G7"/>